<dbReference type="AlphaFoldDB" id="A0A0C4EW76"/>
<dbReference type="Proteomes" id="UP000005240">
    <property type="component" value="Unassembled WGS sequence"/>
</dbReference>
<reference evidence="3" key="4">
    <citation type="submission" date="2025-05" db="UniProtKB">
        <authorList>
            <consortium name="EnsemblFungi"/>
        </authorList>
    </citation>
    <scope>IDENTIFICATION</scope>
    <source>
        <strain evidence="3">isolate 1-1 / race 1 (BBBD)</strain>
    </source>
</reference>
<dbReference type="EnsemblFungi" id="PTTG_05066-t43_1">
    <property type="protein sequence ID" value="PTTG_05066-t43_1-p1"/>
    <property type="gene ID" value="PTTG_05066"/>
</dbReference>
<keyword evidence="4" id="KW-1185">Reference proteome</keyword>
<evidence type="ECO:0000313" key="2">
    <source>
        <dbReference type="EMBL" id="OAV85384.1"/>
    </source>
</evidence>
<evidence type="ECO:0000313" key="3">
    <source>
        <dbReference type="EnsemblFungi" id="PTTG_05066-t43_1-p1"/>
    </source>
</evidence>
<dbReference type="EMBL" id="ADAS02004588">
    <property type="protein sequence ID" value="OAV85384.1"/>
    <property type="molecule type" value="Genomic_DNA"/>
</dbReference>
<name>A0A0C4EW76_PUCT1</name>
<sequence>MRRRFPKTKAWLDWWTMADVEAMLFPSRRKMLVETSSDGDDGLPSTTNAQESMHRVYYMFSTGKKTMLGGFSELFAFVKALEFNYSLTMRGVPIRYGRDGQTQEDVAHSIAWVKPTKRQRSAMNDGRPPDTTEALLDHPNKRSKGGRPPKSVNINRVTHTTFMFYAAEKEDNLKN</sequence>
<gene>
    <name evidence="2" type="ORF">PTTG_05066</name>
</gene>
<reference evidence="3 4" key="3">
    <citation type="journal article" date="2017" name="G3 (Bethesda)">
        <title>Comparative analysis highlights variable genome content of wheat rusts and divergence of the mating loci.</title>
        <authorList>
            <person name="Cuomo C.A."/>
            <person name="Bakkeren G."/>
            <person name="Khalil H.B."/>
            <person name="Panwar V."/>
            <person name="Joly D."/>
            <person name="Linning R."/>
            <person name="Sakthikumar S."/>
            <person name="Song X."/>
            <person name="Adiconis X."/>
            <person name="Fan L."/>
            <person name="Goldberg J.M."/>
            <person name="Levin J.Z."/>
            <person name="Young S."/>
            <person name="Zeng Q."/>
            <person name="Anikster Y."/>
            <person name="Bruce M."/>
            <person name="Wang M."/>
            <person name="Yin C."/>
            <person name="McCallum B."/>
            <person name="Szabo L.J."/>
            <person name="Hulbert S."/>
            <person name="Chen X."/>
            <person name="Fellers J.P."/>
        </authorList>
    </citation>
    <scope>NUCLEOTIDE SEQUENCE</scope>
    <source>
        <strain evidence="4">Isolate 1-1 / race 1 (BBBD)</strain>
        <strain evidence="3">isolate 1-1 / race 1 (BBBD)</strain>
    </source>
</reference>
<evidence type="ECO:0000256" key="1">
    <source>
        <dbReference type="SAM" id="MobiDB-lite"/>
    </source>
</evidence>
<organism evidence="2">
    <name type="scientific">Puccinia triticina (isolate 1-1 / race 1 (BBBD))</name>
    <name type="common">Brown leaf rust fungus</name>
    <dbReference type="NCBI Taxonomy" id="630390"/>
    <lineage>
        <taxon>Eukaryota</taxon>
        <taxon>Fungi</taxon>
        <taxon>Dikarya</taxon>
        <taxon>Basidiomycota</taxon>
        <taxon>Pucciniomycotina</taxon>
        <taxon>Pucciniomycetes</taxon>
        <taxon>Pucciniales</taxon>
        <taxon>Pucciniaceae</taxon>
        <taxon>Puccinia</taxon>
    </lineage>
</organism>
<proteinExistence type="predicted"/>
<dbReference type="STRING" id="630390.A0A0C4EW76"/>
<feature type="region of interest" description="Disordered" evidence="1">
    <location>
        <begin position="117"/>
        <end position="152"/>
    </location>
</feature>
<protein>
    <submittedName>
        <fullName evidence="2 3">Uncharacterized protein</fullName>
    </submittedName>
</protein>
<evidence type="ECO:0000313" key="4">
    <source>
        <dbReference type="Proteomes" id="UP000005240"/>
    </source>
</evidence>
<accession>A0A0C4EW76</accession>
<dbReference type="OrthoDB" id="3056903at2759"/>
<reference evidence="2" key="1">
    <citation type="submission" date="2009-11" db="EMBL/GenBank/DDBJ databases">
        <authorList>
            <consortium name="The Broad Institute Genome Sequencing Platform"/>
            <person name="Ward D."/>
            <person name="Feldgarden M."/>
            <person name="Earl A."/>
            <person name="Young S.K."/>
            <person name="Zeng Q."/>
            <person name="Koehrsen M."/>
            <person name="Alvarado L."/>
            <person name="Berlin A."/>
            <person name="Bochicchio J."/>
            <person name="Borenstein D."/>
            <person name="Chapman S.B."/>
            <person name="Chen Z."/>
            <person name="Engels R."/>
            <person name="Freedman E."/>
            <person name="Gellesch M."/>
            <person name="Goldberg J."/>
            <person name="Griggs A."/>
            <person name="Gujja S."/>
            <person name="Heilman E."/>
            <person name="Heiman D."/>
            <person name="Hepburn T."/>
            <person name="Howarth C."/>
            <person name="Jen D."/>
            <person name="Larson L."/>
            <person name="Lewis B."/>
            <person name="Mehta T."/>
            <person name="Park D."/>
            <person name="Pearson M."/>
            <person name="Roberts A."/>
            <person name="Saif S."/>
            <person name="Shea T."/>
            <person name="Shenoy N."/>
            <person name="Sisk P."/>
            <person name="Stolte C."/>
            <person name="Sykes S."/>
            <person name="Thomson T."/>
            <person name="Walk T."/>
            <person name="White J."/>
            <person name="Yandava C."/>
            <person name="Izard J."/>
            <person name="Baranova O.V."/>
            <person name="Blanton J.M."/>
            <person name="Tanner A.C."/>
            <person name="Dewhirst F.E."/>
            <person name="Haas B."/>
            <person name="Nusbaum C."/>
            <person name="Birren B."/>
        </authorList>
    </citation>
    <scope>NUCLEOTIDE SEQUENCE [LARGE SCALE GENOMIC DNA]</scope>
    <source>
        <strain evidence="2">1-1 BBBD Race 1</strain>
    </source>
</reference>
<dbReference type="VEuPathDB" id="FungiDB:PTTG_05066"/>
<reference evidence="2" key="2">
    <citation type="submission" date="2016-05" db="EMBL/GenBank/DDBJ databases">
        <title>Comparative analysis highlights variable genome content of wheat rusts and divergence of the mating loci.</title>
        <authorList>
            <person name="Cuomo C.A."/>
            <person name="Bakkeren G."/>
            <person name="Szabo L."/>
            <person name="Khalil H."/>
            <person name="Joly D."/>
            <person name="Goldberg J."/>
            <person name="Young S."/>
            <person name="Zeng Q."/>
            <person name="Fellers J."/>
        </authorList>
    </citation>
    <scope>NUCLEOTIDE SEQUENCE [LARGE SCALE GENOMIC DNA]</scope>
    <source>
        <strain evidence="2">1-1 BBBD Race 1</strain>
    </source>
</reference>
<feature type="compositionally biased region" description="Basic and acidic residues" evidence="1">
    <location>
        <begin position="127"/>
        <end position="140"/>
    </location>
</feature>